<gene>
    <name evidence="3" type="ORF">DTL42_03715</name>
</gene>
<keyword evidence="2" id="KW-0472">Membrane</keyword>
<dbReference type="AlphaFoldDB" id="A0A368KV05"/>
<proteinExistence type="predicted"/>
<dbReference type="Proteomes" id="UP000253562">
    <property type="component" value="Unassembled WGS sequence"/>
</dbReference>
<feature type="region of interest" description="Disordered" evidence="1">
    <location>
        <begin position="123"/>
        <end position="145"/>
    </location>
</feature>
<organism evidence="3 4">
    <name type="scientific">Bremerella cremea</name>
    <dbReference type="NCBI Taxonomy" id="1031537"/>
    <lineage>
        <taxon>Bacteria</taxon>
        <taxon>Pseudomonadati</taxon>
        <taxon>Planctomycetota</taxon>
        <taxon>Planctomycetia</taxon>
        <taxon>Pirellulales</taxon>
        <taxon>Pirellulaceae</taxon>
        <taxon>Bremerella</taxon>
    </lineage>
</organism>
<feature type="region of interest" description="Disordered" evidence="1">
    <location>
        <begin position="182"/>
        <end position="264"/>
    </location>
</feature>
<name>A0A368KV05_9BACT</name>
<dbReference type="RefSeq" id="WP_114367329.1">
    <property type="nucleotide sequence ID" value="NZ_QPEX01000010.1"/>
</dbReference>
<evidence type="ECO:0000256" key="2">
    <source>
        <dbReference type="SAM" id="Phobius"/>
    </source>
</evidence>
<keyword evidence="2" id="KW-0812">Transmembrane</keyword>
<feature type="transmembrane region" description="Helical" evidence="2">
    <location>
        <begin position="151"/>
        <end position="173"/>
    </location>
</feature>
<feature type="compositionally biased region" description="Polar residues" evidence="1">
    <location>
        <begin position="133"/>
        <end position="145"/>
    </location>
</feature>
<dbReference type="EMBL" id="QPEX01000010">
    <property type="protein sequence ID" value="RCS54263.1"/>
    <property type="molecule type" value="Genomic_DNA"/>
</dbReference>
<accession>A0A368KV05</accession>
<protein>
    <submittedName>
        <fullName evidence="3">Uncharacterized protein</fullName>
    </submittedName>
</protein>
<keyword evidence="2" id="KW-1133">Transmembrane helix</keyword>
<comment type="caution">
    <text evidence="3">The sequence shown here is derived from an EMBL/GenBank/DDBJ whole genome shotgun (WGS) entry which is preliminary data.</text>
</comment>
<dbReference type="OrthoDB" id="291480at2"/>
<evidence type="ECO:0000313" key="4">
    <source>
        <dbReference type="Proteomes" id="UP000253562"/>
    </source>
</evidence>
<sequence length="802" mass="85857">MTGTTNPYQTWLGLNVSSRPDCYTLLSLPLYEADAGKIMVAAQNAIARASIPMAPADEPARQALVSEIQLAQNCLLDPAQKQAYDQQLQAYFSGQTAPAQPVQTPAAPVATIQAVAAAPAASSDSSAEPLIQTKKQSTASSVKRRASNSAFTTYASIALVLLTLLGGGGYYFFFMQPAGDVAQQDPEDKPKPSPAEPAQPAEAPEEEVAPAKPNPKVPGGKRPTSEELANSIPSLGNPAETMVGMDSMPAMPSKPAEPTATAEQQADLQTALMTAWQGIIQNDFAKASVALNSVRELPKTNEGTTHFQQVDQFVQDLMAYNQALNEGQTSIQEGEELTVGSTSFTVTMVDDKRVGIRFANKTKAFLREELPDGLQRALAISRLKGDDGAKQRIEASHLLLSPKANIEYVRDLWVKSGADGGTLAALEADKKKYAAVETVAAASPANMPGEAMTDTPETEASPQTLKLAVEAARKQLTDRNAMGAKQALVSVNSLSLSPSNQAKLAALKQVADLNLKFWQAVSRQLTKLPPDEDLDVNGKLTRVVESDANRLVLRVAGENKRYTLDDMPSGLAKFLAEKELPANIESKKIIGAFLLVTPEAGVERAKEEWANGFLPQEEVDLLASALTASFEQEEAPAQPVAIPDDAALAYASEQVMKEWNNRIAAAPNRSVHSRLGDQLLEEANSQAPGSPVQYVTFRLALAEAARAVDFPLCTSIIDAWHAQFAIREGEWHAKAMQLAANSSDGDEVHTAIVQHAIKQIPLIRAKGEDELANAMLKLAKNFASKTNDQALIEALKQVSAAN</sequence>
<reference evidence="3 4" key="1">
    <citation type="submission" date="2018-07" db="EMBL/GenBank/DDBJ databases">
        <title>Comparative genomes isolates from brazilian mangrove.</title>
        <authorList>
            <person name="De Araujo J.E."/>
            <person name="Taketani R.G."/>
            <person name="Silva M.C.P."/>
            <person name="Lourenco M.V."/>
            <person name="Oliveira V.M."/>
            <person name="Andreote F.D."/>
        </authorList>
    </citation>
    <scope>NUCLEOTIDE SEQUENCE [LARGE SCALE GENOMIC DNA]</scope>
    <source>
        <strain evidence="3 4">HEX PRIS-MGV</strain>
    </source>
</reference>
<evidence type="ECO:0000313" key="3">
    <source>
        <dbReference type="EMBL" id="RCS54263.1"/>
    </source>
</evidence>
<evidence type="ECO:0000256" key="1">
    <source>
        <dbReference type="SAM" id="MobiDB-lite"/>
    </source>
</evidence>